<dbReference type="AlphaFoldDB" id="A0ABD3UEB3"/>
<sequence length="170" mass="19326">MYGIKNRSIQNPPLILHVLARECNNDDNVELPPHQQKLNYMNHVYQCDVGKLAIDSIEQYYKKTTAVINYREKIVADHNSGKIFQQNVFHDDQQQDEIISRVITMAGLSRIDPADLTTKIVTVGNLSNVVSAIITDKEKFTKLSYNFTDLIPGTCLKSRKLSTKEISSRS</sequence>
<evidence type="ECO:0000313" key="1">
    <source>
        <dbReference type="EMBL" id="KAL3847844.1"/>
    </source>
</evidence>
<gene>
    <name evidence="1" type="ORF">ACJMK2_018735</name>
</gene>
<dbReference type="Proteomes" id="UP001634394">
    <property type="component" value="Unassembled WGS sequence"/>
</dbReference>
<accession>A0ABD3UEB3</accession>
<comment type="caution">
    <text evidence="1">The sequence shown here is derived from an EMBL/GenBank/DDBJ whole genome shotgun (WGS) entry which is preliminary data.</text>
</comment>
<evidence type="ECO:0000313" key="2">
    <source>
        <dbReference type="Proteomes" id="UP001634394"/>
    </source>
</evidence>
<organism evidence="1 2">
    <name type="scientific">Sinanodonta woodiana</name>
    <name type="common">Chinese pond mussel</name>
    <name type="synonym">Anodonta woodiana</name>
    <dbReference type="NCBI Taxonomy" id="1069815"/>
    <lineage>
        <taxon>Eukaryota</taxon>
        <taxon>Metazoa</taxon>
        <taxon>Spiralia</taxon>
        <taxon>Lophotrochozoa</taxon>
        <taxon>Mollusca</taxon>
        <taxon>Bivalvia</taxon>
        <taxon>Autobranchia</taxon>
        <taxon>Heteroconchia</taxon>
        <taxon>Palaeoheterodonta</taxon>
        <taxon>Unionida</taxon>
        <taxon>Unionoidea</taxon>
        <taxon>Unionidae</taxon>
        <taxon>Unioninae</taxon>
        <taxon>Sinanodonta</taxon>
    </lineage>
</organism>
<protein>
    <submittedName>
        <fullName evidence="1">Uncharacterized protein</fullName>
    </submittedName>
</protein>
<proteinExistence type="predicted"/>
<reference evidence="1 2" key="1">
    <citation type="submission" date="2024-11" db="EMBL/GenBank/DDBJ databases">
        <title>Chromosome-level genome assembly of the freshwater bivalve Anodonta woodiana.</title>
        <authorList>
            <person name="Chen X."/>
        </authorList>
    </citation>
    <scope>NUCLEOTIDE SEQUENCE [LARGE SCALE GENOMIC DNA]</scope>
    <source>
        <strain evidence="1">MN2024</strain>
        <tissue evidence="1">Gills</tissue>
    </source>
</reference>
<keyword evidence="2" id="KW-1185">Reference proteome</keyword>
<dbReference type="EMBL" id="JBJQND010000016">
    <property type="protein sequence ID" value="KAL3847844.1"/>
    <property type="molecule type" value="Genomic_DNA"/>
</dbReference>
<name>A0ABD3UEB3_SINWO</name>